<accession>A0A4R3Y3V3</accession>
<gene>
    <name evidence="2" type="ORF">EDC63_10999</name>
</gene>
<organism evidence="2 3">
    <name type="scientific">Sulfurirhabdus autotrophica</name>
    <dbReference type="NCBI Taxonomy" id="1706046"/>
    <lineage>
        <taxon>Bacteria</taxon>
        <taxon>Pseudomonadati</taxon>
        <taxon>Pseudomonadota</taxon>
        <taxon>Betaproteobacteria</taxon>
        <taxon>Nitrosomonadales</taxon>
        <taxon>Sulfuricellaceae</taxon>
        <taxon>Sulfurirhabdus</taxon>
    </lineage>
</organism>
<protein>
    <submittedName>
        <fullName evidence="2">Uncharacterized protein</fullName>
    </submittedName>
</protein>
<dbReference type="AlphaFoldDB" id="A0A4R3Y3V3"/>
<feature type="transmembrane region" description="Helical" evidence="1">
    <location>
        <begin position="125"/>
        <end position="145"/>
    </location>
</feature>
<feature type="transmembrane region" description="Helical" evidence="1">
    <location>
        <begin position="87"/>
        <end position="113"/>
    </location>
</feature>
<keyword evidence="1" id="KW-0812">Transmembrane</keyword>
<dbReference type="OrthoDB" id="2622941at2"/>
<sequence>MQLFEVQHSEFREQRLTVEAAGWFRGPRLLLNGNIVPRQKGCYKVKSDSGAETTLRLKYNYLDPIPKIKIGEEVIELASSLKWYEYVWMNIPIVLMFIGGAIGGLVGALGANASGKIFRSDRGAVAKYGFSALITLGAFIAYVILPRYFSYSSVLCINET</sequence>
<dbReference type="RefSeq" id="WP_124946712.1">
    <property type="nucleotide sequence ID" value="NZ_BHVT01000039.1"/>
</dbReference>
<evidence type="ECO:0000256" key="1">
    <source>
        <dbReference type="SAM" id="Phobius"/>
    </source>
</evidence>
<keyword evidence="1" id="KW-1133">Transmembrane helix</keyword>
<dbReference type="Proteomes" id="UP000295367">
    <property type="component" value="Unassembled WGS sequence"/>
</dbReference>
<proteinExistence type="predicted"/>
<evidence type="ECO:0000313" key="3">
    <source>
        <dbReference type="Proteomes" id="UP000295367"/>
    </source>
</evidence>
<keyword evidence="3" id="KW-1185">Reference proteome</keyword>
<comment type="caution">
    <text evidence="2">The sequence shown here is derived from an EMBL/GenBank/DDBJ whole genome shotgun (WGS) entry which is preliminary data.</text>
</comment>
<reference evidence="2 3" key="1">
    <citation type="submission" date="2019-03" db="EMBL/GenBank/DDBJ databases">
        <title>Genomic Encyclopedia of Type Strains, Phase IV (KMG-IV): sequencing the most valuable type-strain genomes for metagenomic binning, comparative biology and taxonomic classification.</title>
        <authorList>
            <person name="Goeker M."/>
        </authorList>
    </citation>
    <scope>NUCLEOTIDE SEQUENCE [LARGE SCALE GENOMIC DNA]</scope>
    <source>
        <strain evidence="2 3">DSM 100309</strain>
    </source>
</reference>
<keyword evidence="1" id="KW-0472">Membrane</keyword>
<dbReference type="EMBL" id="SMCO01000009">
    <property type="protein sequence ID" value="TCV85428.1"/>
    <property type="molecule type" value="Genomic_DNA"/>
</dbReference>
<evidence type="ECO:0000313" key="2">
    <source>
        <dbReference type="EMBL" id="TCV85428.1"/>
    </source>
</evidence>
<name>A0A4R3Y3V3_9PROT</name>